<protein>
    <submittedName>
        <fullName evidence="1">Uncharacterized protein</fullName>
    </submittedName>
</protein>
<organism evidence="1 2">
    <name type="scientific">Portunus trituberculatus</name>
    <name type="common">Swimming crab</name>
    <name type="synonym">Neptunus trituberculatus</name>
    <dbReference type="NCBI Taxonomy" id="210409"/>
    <lineage>
        <taxon>Eukaryota</taxon>
        <taxon>Metazoa</taxon>
        <taxon>Ecdysozoa</taxon>
        <taxon>Arthropoda</taxon>
        <taxon>Crustacea</taxon>
        <taxon>Multicrustacea</taxon>
        <taxon>Malacostraca</taxon>
        <taxon>Eumalacostraca</taxon>
        <taxon>Eucarida</taxon>
        <taxon>Decapoda</taxon>
        <taxon>Pleocyemata</taxon>
        <taxon>Brachyura</taxon>
        <taxon>Eubrachyura</taxon>
        <taxon>Portunoidea</taxon>
        <taxon>Portunidae</taxon>
        <taxon>Portuninae</taxon>
        <taxon>Portunus</taxon>
    </lineage>
</organism>
<keyword evidence="2" id="KW-1185">Reference proteome</keyword>
<gene>
    <name evidence="1" type="ORF">E2C01_033827</name>
</gene>
<comment type="caution">
    <text evidence="1">The sequence shown here is derived from an EMBL/GenBank/DDBJ whole genome shotgun (WGS) entry which is preliminary data.</text>
</comment>
<accession>A0A5B7EZV9</accession>
<dbReference type="Proteomes" id="UP000324222">
    <property type="component" value="Unassembled WGS sequence"/>
</dbReference>
<sequence length="210" mass="22749">MGGTKAALHYQPASSVPAWCAPSPYAAVSTPSPVQWNNNLGAKQPHGHRLLFSGHTITAPPPTHPKKALPPAAKAAQEARPVESPGHTAQDMHVVVSEQLLWICKSCTTKTFHLDTMRNLRQQLEIKTSDGTEPCTLLTPNKPTKAVVKSSPGYSRTAVWSAVCHHSTGSLIIQWSTLTMEEVLPMLLSATTHVCQHNMLKEKGCIAQKL</sequence>
<dbReference type="AlphaFoldDB" id="A0A5B7EZV9"/>
<reference evidence="1 2" key="1">
    <citation type="submission" date="2019-05" db="EMBL/GenBank/DDBJ databases">
        <title>Another draft genome of Portunus trituberculatus and its Hox gene families provides insights of decapod evolution.</title>
        <authorList>
            <person name="Jeong J.-H."/>
            <person name="Song I."/>
            <person name="Kim S."/>
            <person name="Choi T."/>
            <person name="Kim D."/>
            <person name="Ryu S."/>
            <person name="Kim W."/>
        </authorList>
    </citation>
    <scope>NUCLEOTIDE SEQUENCE [LARGE SCALE GENOMIC DNA]</scope>
    <source>
        <tissue evidence="1">Muscle</tissue>
    </source>
</reference>
<evidence type="ECO:0000313" key="1">
    <source>
        <dbReference type="EMBL" id="MPC40271.1"/>
    </source>
</evidence>
<dbReference type="EMBL" id="VSRR010004639">
    <property type="protein sequence ID" value="MPC40271.1"/>
    <property type="molecule type" value="Genomic_DNA"/>
</dbReference>
<name>A0A5B7EZV9_PORTR</name>
<evidence type="ECO:0000313" key="2">
    <source>
        <dbReference type="Proteomes" id="UP000324222"/>
    </source>
</evidence>
<proteinExistence type="predicted"/>